<keyword evidence="1" id="KW-0051">Antiviral defense</keyword>
<gene>
    <name evidence="2" type="primary">cas5e</name>
    <name evidence="2" type="ORF">EJ903_18995</name>
</gene>
<reference evidence="2 3" key="1">
    <citation type="submission" date="2018-12" db="EMBL/GenBank/DDBJ databases">
        <authorList>
            <person name="Yang Y."/>
        </authorList>
    </citation>
    <scope>NUCLEOTIDE SEQUENCE [LARGE SCALE GENOMIC DNA]</scope>
    <source>
        <strain evidence="2 3">L-25-5w-1</strain>
    </source>
</reference>
<dbReference type="NCBIfam" id="TIGR02593">
    <property type="entry name" value="CRISPR_cas5"/>
    <property type="match status" value="1"/>
</dbReference>
<proteinExistence type="predicted"/>
<dbReference type="AlphaFoldDB" id="A0A431VD73"/>
<dbReference type="Gene3D" id="3.30.70.2660">
    <property type="match status" value="1"/>
</dbReference>
<dbReference type="Proteomes" id="UP000277007">
    <property type="component" value="Unassembled WGS sequence"/>
</dbReference>
<dbReference type="Pfam" id="PF09704">
    <property type="entry name" value="Cas_Cas5d"/>
    <property type="match status" value="1"/>
</dbReference>
<sequence>MDILVMRLQAPMMAFGGPVIDERGPTERFPGVAALTGLLGNALGLSHADADALNRLQARLRPLCLDLTPEAETLTDYQTVDLSQTFMNGTGWTTRNRREDKGSGAATRGTHIRYRDHRVDSTVLVLLHLTPASETPTVAELFDALQRPARPLFIGRKHCLPADFIGVAVTRAPNLFDAARAVLAGPPRQPHQDAAPAPVPRVWAEWMAGETGGPKQDEEQRLVDRRDWHNQIHGGERRVHRGHINLGGVA</sequence>
<protein>
    <submittedName>
        <fullName evidence="2">Type I-E CRISPR-associated protein Cas5/CasD</fullName>
    </submittedName>
</protein>
<name>A0A431VD73_9PROT</name>
<dbReference type="NCBIfam" id="TIGR01868">
    <property type="entry name" value="casD_Cas5e"/>
    <property type="match status" value="1"/>
</dbReference>
<dbReference type="GO" id="GO:0043571">
    <property type="term" value="P:maintenance of CRISPR repeat elements"/>
    <property type="evidence" value="ECO:0007669"/>
    <property type="project" value="InterPro"/>
</dbReference>
<evidence type="ECO:0000313" key="3">
    <source>
        <dbReference type="Proteomes" id="UP000277007"/>
    </source>
</evidence>
<dbReference type="InterPro" id="IPR013422">
    <property type="entry name" value="CRISPR-assoc_prot_Cas5_N"/>
</dbReference>
<evidence type="ECO:0000313" key="2">
    <source>
        <dbReference type="EMBL" id="RTR17098.1"/>
    </source>
</evidence>
<dbReference type="InterPro" id="IPR010147">
    <property type="entry name" value="CRISPR-assoc_prot_CasD"/>
</dbReference>
<dbReference type="OrthoDB" id="5704083at2"/>
<organism evidence="2 3">
    <name type="scientific">Azospirillum griseum</name>
    <dbReference type="NCBI Taxonomy" id="2496639"/>
    <lineage>
        <taxon>Bacteria</taxon>
        <taxon>Pseudomonadati</taxon>
        <taxon>Pseudomonadota</taxon>
        <taxon>Alphaproteobacteria</taxon>
        <taxon>Rhodospirillales</taxon>
        <taxon>Azospirillaceae</taxon>
        <taxon>Azospirillum</taxon>
    </lineage>
</organism>
<dbReference type="EMBL" id="RXMA01000021">
    <property type="protein sequence ID" value="RTR17098.1"/>
    <property type="molecule type" value="Genomic_DNA"/>
</dbReference>
<keyword evidence="3" id="KW-1185">Reference proteome</keyword>
<dbReference type="GO" id="GO:0003723">
    <property type="term" value="F:RNA binding"/>
    <property type="evidence" value="ECO:0007669"/>
    <property type="project" value="InterPro"/>
</dbReference>
<evidence type="ECO:0000256" key="1">
    <source>
        <dbReference type="ARBA" id="ARBA00023118"/>
    </source>
</evidence>
<dbReference type="GO" id="GO:0051607">
    <property type="term" value="P:defense response to virus"/>
    <property type="evidence" value="ECO:0007669"/>
    <property type="project" value="UniProtKB-KW"/>
</dbReference>
<dbReference type="InterPro" id="IPR021124">
    <property type="entry name" value="CRISPR-assoc_prot_Cas5"/>
</dbReference>
<comment type="caution">
    <text evidence="2">The sequence shown here is derived from an EMBL/GenBank/DDBJ whole genome shotgun (WGS) entry which is preliminary data.</text>
</comment>
<accession>A0A431VD73</accession>